<accession>A0A9D1ZIF6</accession>
<dbReference type="Proteomes" id="UP000886851">
    <property type="component" value="Unassembled WGS sequence"/>
</dbReference>
<dbReference type="Gene3D" id="2.120.10.80">
    <property type="entry name" value="Kelch-type beta propeller"/>
    <property type="match status" value="2"/>
</dbReference>
<gene>
    <name evidence="3" type="ORF">H9824_05365</name>
</gene>
<dbReference type="InterPro" id="IPR019937">
    <property type="entry name" value="Cycl-permuted_mutarotase"/>
</dbReference>
<dbReference type="PANTHER" id="PTHR45632">
    <property type="entry name" value="LD33804P"/>
    <property type="match status" value="1"/>
</dbReference>
<organism evidence="3 4">
    <name type="scientific">Candidatus Bacteroides pullicola</name>
    <dbReference type="NCBI Taxonomy" id="2838475"/>
    <lineage>
        <taxon>Bacteria</taxon>
        <taxon>Pseudomonadati</taxon>
        <taxon>Bacteroidota</taxon>
        <taxon>Bacteroidia</taxon>
        <taxon>Bacteroidales</taxon>
        <taxon>Bacteroidaceae</taxon>
        <taxon>Bacteroides</taxon>
    </lineage>
</organism>
<sequence>MRTSPFYLWACLFLLTACIQEKEATSFPPYPQAEGVSAPFAGFIGDTLIVAGGCNFPDTPAAEGGKKKFYASAYAIDVRQAANGWKPLASLPSPLAYGACVATPKGLVCIGGQNDQGAQAGTFLLNAQGNATALPPLPASIDNGGAALSGHTVYATGGNQPDGGKALYALDLNADTLAWTRLADYPGPQRVQPIVIAGPNTLYLIGGFAFDAAAKVCTPSTDMLHYDIASDSWSRLDTLVSEQDGTPRCLAGGSGVLKDNKLILTGGVNHDIFRQAMEGKGPADYMKKPAEWYHFNDDLLVYDLDKRTWQVTSDVSGLARAGGILLEHEGLLYMICGETKPGIRTPQITVLPL</sequence>
<evidence type="ECO:0000313" key="3">
    <source>
        <dbReference type="EMBL" id="HIY88116.1"/>
    </source>
</evidence>
<reference evidence="3" key="2">
    <citation type="submission" date="2021-04" db="EMBL/GenBank/DDBJ databases">
        <authorList>
            <person name="Gilroy R."/>
        </authorList>
    </citation>
    <scope>NUCLEOTIDE SEQUENCE</scope>
    <source>
        <strain evidence="3">Gambia2-208</strain>
    </source>
</reference>
<dbReference type="SUPFAM" id="SSF117281">
    <property type="entry name" value="Kelch motif"/>
    <property type="match status" value="1"/>
</dbReference>
<dbReference type="PROSITE" id="PS51257">
    <property type="entry name" value="PROKAR_LIPOPROTEIN"/>
    <property type="match status" value="1"/>
</dbReference>
<dbReference type="PANTHER" id="PTHR45632:SF3">
    <property type="entry name" value="KELCH-LIKE PROTEIN 32"/>
    <property type="match status" value="1"/>
</dbReference>
<keyword evidence="2" id="KW-0677">Repeat</keyword>
<protein>
    <submittedName>
        <fullName evidence="3">Cyclically-permuted mutarotase family protein</fullName>
    </submittedName>
</protein>
<name>A0A9D1ZIF6_9BACE</name>
<evidence type="ECO:0000256" key="2">
    <source>
        <dbReference type="ARBA" id="ARBA00022737"/>
    </source>
</evidence>
<proteinExistence type="predicted"/>
<evidence type="ECO:0000313" key="4">
    <source>
        <dbReference type="Proteomes" id="UP000886851"/>
    </source>
</evidence>
<dbReference type="NCBIfam" id="TIGR03548">
    <property type="entry name" value="mutarot_permut"/>
    <property type="match status" value="1"/>
</dbReference>
<comment type="caution">
    <text evidence="3">The sequence shown here is derived from an EMBL/GenBank/DDBJ whole genome shotgun (WGS) entry which is preliminary data.</text>
</comment>
<keyword evidence="1" id="KW-0880">Kelch repeat</keyword>
<dbReference type="EMBL" id="DXCV01000037">
    <property type="protein sequence ID" value="HIY88116.1"/>
    <property type="molecule type" value="Genomic_DNA"/>
</dbReference>
<evidence type="ECO:0000256" key="1">
    <source>
        <dbReference type="ARBA" id="ARBA00022441"/>
    </source>
</evidence>
<dbReference type="InterPro" id="IPR015915">
    <property type="entry name" value="Kelch-typ_b-propeller"/>
</dbReference>
<dbReference type="Pfam" id="PF24996">
    <property type="entry name" value="NANM"/>
    <property type="match status" value="1"/>
</dbReference>
<reference evidence="3" key="1">
    <citation type="journal article" date="2021" name="PeerJ">
        <title>Extensive microbial diversity within the chicken gut microbiome revealed by metagenomics and culture.</title>
        <authorList>
            <person name="Gilroy R."/>
            <person name="Ravi A."/>
            <person name="Getino M."/>
            <person name="Pursley I."/>
            <person name="Horton D.L."/>
            <person name="Alikhan N.F."/>
            <person name="Baker D."/>
            <person name="Gharbi K."/>
            <person name="Hall N."/>
            <person name="Watson M."/>
            <person name="Adriaenssens E.M."/>
            <person name="Foster-Nyarko E."/>
            <person name="Jarju S."/>
            <person name="Secka A."/>
            <person name="Antonio M."/>
            <person name="Oren A."/>
            <person name="Chaudhuri R.R."/>
            <person name="La Ragione R."/>
            <person name="Hildebrand F."/>
            <person name="Pallen M.J."/>
        </authorList>
    </citation>
    <scope>NUCLEOTIDE SEQUENCE</scope>
    <source>
        <strain evidence="3">Gambia2-208</strain>
    </source>
</reference>
<dbReference type="AlphaFoldDB" id="A0A9D1ZIF6"/>
<dbReference type="InterPro" id="IPR056734">
    <property type="entry name" value="NANM"/>
</dbReference>